<dbReference type="VEuPathDB" id="PlasmoDB:AK88_00118"/>
<protein>
    <submittedName>
        <fullName evidence="3">Uncharacterized protein</fullName>
    </submittedName>
</protein>
<dbReference type="OMA" id="NKSHTCK"/>
<evidence type="ECO:0000313" key="3">
    <source>
        <dbReference type="EMBL" id="KJP90270.1"/>
    </source>
</evidence>
<feature type="coiled-coil region" evidence="1">
    <location>
        <begin position="735"/>
        <end position="762"/>
    </location>
</feature>
<dbReference type="AlphaFoldDB" id="A0A0D9QT79"/>
<dbReference type="EMBL" id="KQ001645">
    <property type="protein sequence ID" value="KJP90270.1"/>
    <property type="molecule type" value="Genomic_DNA"/>
</dbReference>
<keyword evidence="4" id="KW-1185">Reference proteome</keyword>
<proteinExistence type="predicted"/>
<dbReference type="OrthoDB" id="371003at2759"/>
<feature type="region of interest" description="Disordered" evidence="2">
    <location>
        <begin position="614"/>
        <end position="641"/>
    </location>
</feature>
<sequence>MPTEKKNLVNNVIYQCHGKLKLYITVKQRITNHGAVSRELEELQEGYKKCVNSNSARFRQVKCYYDGGANDDAKLASCADCSSEDIINKDIVNGLLRSHAENGSGCVVSFISNANKSHTCKYNSDGVKRNDPLDNPSDAQIKNLVDIFLKKNSEQRRYSLRYGCLSSPVWHDLLKNYCGHGAYYQKIKSCTLRRDERNVKGRIKSEKGRKINSPPLSEFKKFREKTTPVEFSDPQKLKDILDLAAKEEKAVRQEAIKKGEHFLYTLISIHVSNAQGEDALLSDFVSDGESDTAGRNNFFFVNVYCGGHGEKKRGDGQLGDEGEDADGIEAIELNMALAQLSNFVRQPFTGDDPPVDTAHFNRVAKMICEIYCNMADMHLKVCLNMCRNSGVKVEDKPIFNFLCSVDAPLEEFLKVLIKHVKKSQMESSLGIEEEHGKDGGSPETEEMAQKSEAQKRIENVLFGTIPLDEQTKSDLIKEVMNFPQEHLNKLTSVNKTLQHNYTFFKEREKNLQNSIARIVEKQNEMMKYYQEEEKKRKDEIIQILQEISFVSEQNMQIKNEIEKHKGLNLKYGQIEKDRQEEQLKKFQSVDTILDKEFESFLKFRQESLVNTEWVGKRDKKGSRDGSSNNKREERTACEANSTSESSISDILKKQEEQYLKNLNEAINHAEKIFGETQDVRKKYDEAIREKAELFSILKETAVKFNERANCLMNNFKGTKGLKLITPIEDKCVSFMEKYERQNLVINNDMREYKALLEELQTRNFNDTQLRWIYRMSSLSKHF</sequence>
<evidence type="ECO:0000313" key="4">
    <source>
        <dbReference type="Proteomes" id="UP000054561"/>
    </source>
</evidence>
<accession>A0A0D9QT79</accession>
<keyword evidence="1" id="KW-0175">Coiled coil</keyword>
<feature type="region of interest" description="Disordered" evidence="2">
    <location>
        <begin position="427"/>
        <end position="452"/>
    </location>
</feature>
<reference evidence="3 4" key="1">
    <citation type="submission" date="2014-03" db="EMBL/GenBank/DDBJ databases">
        <title>The Genome Sequence of Plasmodium fragile nilgiri.</title>
        <authorList>
            <consortium name="The Broad Institute Genomics Platform"/>
            <consortium name="The Broad Institute Genome Sequencing Center for Infectious Disease"/>
            <person name="Neafsey D."/>
            <person name="Duraisingh M."/>
            <person name="Young S.K."/>
            <person name="Zeng Q."/>
            <person name="Gargeya S."/>
            <person name="Abouelleil A."/>
            <person name="Alvarado L."/>
            <person name="Chapman S.B."/>
            <person name="Gainer-Dewar J."/>
            <person name="Goldberg J."/>
            <person name="Griggs A."/>
            <person name="Gujja S."/>
            <person name="Hansen M."/>
            <person name="Howarth C."/>
            <person name="Imamovic A."/>
            <person name="Larimer J."/>
            <person name="Pearson M."/>
            <person name="Poon T.W."/>
            <person name="Priest M."/>
            <person name="Roberts A."/>
            <person name="Saif S."/>
            <person name="Shea T."/>
            <person name="Sykes S."/>
            <person name="Wortman J."/>
            <person name="Nusbaum C."/>
            <person name="Birren B."/>
        </authorList>
    </citation>
    <scope>NUCLEOTIDE SEQUENCE [LARGE SCALE GENOMIC DNA]</scope>
    <source>
        <strain evidence="4">nilgiri</strain>
    </source>
</reference>
<dbReference type="RefSeq" id="XP_012333192.1">
    <property type="nucleotide sequence ID" value="XM_012477769.1"/>
</dbReference>
<organism evidence="3 4">
    <name type="scientific">Plasmodium fragile</name>
    <dbReference type="NCBI Taxonomy" id="5857"/>
    <lineage>
        <taxon>Eukaryota</taxon>
        <taxon>Sar</taxon>
        <taxon>Alveolata</taxon>
        <taxon>Apicomplexa</taxon>
        <taxon>Aconoidasida</taxon>
        <taxon>Haemosporida</taxon>
        <taxon>Plasmodiidae</taxon>
        <taxon>Plasmodium</taxon>
        <taxon>Plasmodium (Plasmodium)</taxon>
    </lineage>
</organism>
<evidence type="ECO:0000256" key="2">
    <source>
        <dbReference type="SAM" id="MobiDB-lite"/>
    </source>
</evidence>
<dbReference type="GeneID" id="24265432"/>
<gene>
    <name evidence="3" type="ORF">AK88_00118</name>
</gene>
<name>A0A0D9QT79_PLAFR</name>
<dbReference type="Proteomes" id="UP000054561">
    <property type="component" value="Unassembled WGS sequence"/>
</dbReference>
<evidence type="ECO:0000256" key="1">
    <source>
        <dbReference type="SAM" id="Coils"/>
    </source>
</evidence>